<dbReference type="Proteomes" id="UP000236959">
    <property type="component" value="Unassembled WGS sequence"/>
</dbReference>
<protein>
    <submittedName>
        <fullName evidence="2">Alpha-beta hydrolase superfamily lysophospholipase</fullName>
    </submittedName>
</protein>
<dbReference type="EMBL" id="PPCN01000001">
    <property type="protein sequence ID" value="POF34319.1"/>
    <property type="molecule type" value="Genomic_DNA"/>
</dbReference>
<dbReference type="SUPFAM" id="SSF53474">
    <property type="entry name" value="alpha/beta-Hydrolases"/>
    <property type="match status" value="2"/>
</dbReference>
<feature type="domain" description="Serine aminopeptidase S33" evidence="1">
    <location>
        <begin position="358"/>
        <end position="468"/>
    </location>
</feature>
<dbReference type="OrthoDB" id="249225at2"/>
<gene>
    <name evidence="2" type="ORF">CLV41_101773</name>
</gene>
<comment type="caution">
    <text evidence="2">The sequence shown here is derived from an EMBL/GenBank/DDBJ whole genome shotgun (WGS) entry which is preliminary data.</text>
</comment>
<evidence type="ECO:0000313" key="3">
    <source>
        <dbReference type="Proteomes" id="UP000236959"/>
    </source>
</evidence>
<dbReference type="InterPro" id="IPR029058">
    <property type="entry name" value="AB_hydrolase_fold"/>
</dbReference>
<keyword evidence="2" id="KW-0378">Hydrolase</keyword>
<accession>A0A2S3V3S5</accession>
<evidence type="ECO:0000313" key="2">
    <source>
        <dbReference type="EMBL" id="POF34319.1"/>
    </source>
</evidence>
<dbReference type="Pfam" id="PF12146">
    <property type="entry name" value="Hydrolase_4"/>
    <property type="match status" value="1"/>
</dbReference>
<dbReference type="InterPro" id="IPR022742">
    <property type="entry name" value="Hydrolase_4"/>
</dbReference>
<organism evidence="2 3">
    <name type="scientific">Roseibium marinum</name>
    <dbReference type="NCBI Taxonomy" id="281252"/>
    <lineage>
        <taxon>Bacteria</taxon>
        <taxon>Pseudomonadati</taxon>
        <taxon>Pseudomonadota</taxon>
        <taxon>Alphaproteobacteria</taxon>
        <taxon>Hyphomicrobiales</taxon>
        <taxon>Stappiaceae</taxon>
        <taxon>Roseibium</taxon>
    </lineage>
</organism>
<proteinExistence type="predicted"/>
<name>A0A2S3V3S5_9HYPH</name>
<dbReference type="GO" id="GO:0052689">
    <property type="term" value="F:carboxylic ester hydrolase activity"/>
    <property type="evidence" value="ECO:0007669"/>
    <property type="project" value="TreeGrafter"/>
</dbReference>
<reference evidence="2 3" key="1">
    <citation type="submission" date="2018-01" db="EMBL/GenBank/DDBJ databases">
        <title>Genomic Encyclopedia of Archaeal and Bacterial Type Strains, Phase II (KMG-II): from individual species to whole genera.</title>
        <authorList>
            <person name="Goeker M."/>
        </authorList>
    </citation>
    <scope>NUCLEOTIDE SEQUENCE [LARGE SCALE GENOMIC DNA]</scope>
    <source>
        <strain evidence="2 3">DSM 17023</strain>
    </source>
</reference>
<sequence length="602" mass="65377">MHMQGTGQEDGKVEAAVEGHDLREGVGLSASQPVVYEGLTGCFTAACGAGDPRGMAVLFLSPWGLEELLTRKFYRYLAERFAANGIASLRFDFPGTANALDEPAGCGLASWRDAIESSADELRALCGVSRIVVLGQGLGAGLAYEFAAGSRDTAALALLAPVFKGRGYLRELKLWSKFVDDGLGLRPEDRDSEPGTIAGIGMPEKLASDLKGFNATERDFRPQIPVLLAPRPELEIDPAVTEKLKSSGCALQNAVYRDYNVLLTDASPPVLPVAFADALVEWLKSLPEWHTQAAKPSRAPDVVPLVCGSFRETPLRFGENNRLAGILCEPVDRFIGVTVVILSTSYDYQIGWGRMNVQLARRLAEAGVATLRFDSAGIGDSPPVPGRKAQVLYDDSQIEDAELAYEALKSLGLAEKVMVVGRCSGAYTAFQAALRGPHWKGCISINPYAFHWRFIGLPHPLKEYWTKFTEPGLVARIRDGRIDLKAAAVNILVRLIDRAAQYCGGIFPGLPKITRRNRKVHQAFRKLADMGTRLTIVYSEGDEAMDTFLINFGSNAEGLATFPNTRLHFIPNADHNLTPSPAREKLFGIVEEEALALAGTES</sequence>
<dbReference type="PANTHER" id="PTHR43265">
    <property type="entry name" value="ESTERASE ESTD"/>
    <property type="match status" value="1"/>
</dbReference>
<evidence type="ECO:0000259" key="1">
    <source>
        <dbReference type="Pfam" id="PF12146"/>
    </source>
</evidence>
<dbReference type="InterPro" id="IPR053145">
    <property type="entry name" value="AB_hydrolase_Est10"/>
</dbReference>
<dbReference type="Gene3D" id="3.40.50.1820">
    <property type="entry name" value="alpha/beta hydrolase"/>
    <property type="match status" value="2"/>
</dbReference>
<dbReference type="PANTHER" id="PTHR43265:SF1">
    <property type="entry name" value="ESTERASE ESTD"/>
    <property type="match status" value="1"/>
</dbReference>
<keyword evidence="3" id="KW-1185">Reference proteome</keyword>
<dbReference type="AlphaFoldDB" id="A0A2S3V3S5"/>